<accession>A0A5B7EWJ5</accession>
<gene>
    <name evidence="1" type="ORF">E2C01_032080</name>
</gene>
<sequence length="137" mass="15129">MLFLPWLTWHPSRQQRRSHPPSPGSQLPGRAEAATLALLQEARPTYLSHFGQGMGLDVAPRRGYVFGVAAIRMHASGDTNIDRVTREARGAWLRQPPPQGCCCCRYQVPAAGGTGTGSVRTWVESWRLQFVLASSCR</sequence>
<evidence type="ECO:0000313" key="2">
    <source>
        <dbReference type="Proteomes" id="UP000324222"/>
    </source>
</evidence>
<dbReference type="AlphaFoldDB" id="A0A5B7EWJ5"/>
<keyword evidence="2" id="KW-1185">Reference proteome</keyword>
<name>A0A5B7EWJ5_PORTR</name>
<evidence type="ECO:0000313" key="1">
    <source>
        <dbReference type="EMBL" id="MPC38572.1"/>
    </source>
</evidence>
<organism evidence="1 2">
    <name type="scientific">Portunus trituberculatus</name>
    <name type="common">Swimming crab</name>
    <name type="synonym">Neptunus trituberculatus</name>
    <dbReference type="NCBI Taxonomy" id="210409"/>
    <lineage>
        <taxon>Eukaryota</taxon>
        <taxon>Metazoa</taxon>
        <taxon>Ecdysozoa</taxon>
        <taxon>Arthropoda</taxon>
        <taxon>Crustacea</taxon>
        <taxon>Multicrustacea</taxon>
        <taxon>Malacostraca</taxon>
        <taxon>Eumalacostraca</taxon>
        <taxon>Eucarida</taxon>
        <taxon>Decapoda</taxon>
        <taxon>Pleocyemata</taxon>
        <taxon>Brachyura</taxon>
        <taxon>Eubrachyura</taxon>
        <taxon>Portunoidea</taxon>
        <taxon>Portunidae</taxon>
        <taxon>Portuninae</taxon>
        <taxon>Portunus</taxon>
    </lineage>
</organism>
<reference evidence="1 2" key="1">
    <citation type="submission" date="2019-05" db="EMBL/GenBank/DDBJ databases">
        <title>Another draft genome of Portunus trituberculatus and its Hox gene families provides insights of decapod evolution.</title>
        <authorList>
            <person name="Jeong J.-H."/>
            <person name="Song I."/>
            <person name="Kim S."/>
            <person name="Choi T."/>
            <person name="Kim D."/>
            <person name="Ryu S."/>
            <person name="Kim W."/>
        </authorList>
    </citation>
    <scope>NUCLEOTIDE SEQUENCE [LARGE SCALE GENOMIC DNA]</scope>
    <source>
        <tissue evidence="1">Muscle</tissue>
    </source>
</reference>
<dbReference type="EMBL" id="VSRR010004107">
    <property type="protein sequence ID" value="MPC38572.1"/>
    <property type="molecule type" value="Genomic_DNA"/>
</dbReference>
<comment type="caution">
    <text evidence="1">The sequence shown here is derived from an EMBL/GenBank/DDBJ whole genome shotgun (WGS) entry which is preliminary data.</text>
</comment>
<proteinExistence type="predicted"/>
<dbReference type="Proteomes" id="UP000324222">
    <property type="component" value="Unassembled WGS sequence"/>
</dbReference>
<protein>
    <submittedName>
        <fullName evidence="1">Uncharacterized protein</fullName>
    </submittedName>
</protein>